<proteinExistence type="predicted"/>
<gene>
    <name evidence="1" type="ORF">H1P_6900001</name>
</gene>
<name>A0A563W337_9CYAN</name>
<sequence>MYQKKCKLRFRKQIIISVEKVLHKIVLEPTEVVQKYLNLSSPFTYSGVIRQNIKLLFHYYPIVIW</sequence>
<reference evidence="1 2" key="1">
    <citation type="submission" date="2019-01" db="EMBL/GenBank/DDBJ databases">
        <authorList>
            <person name="Brito A."/>
        </authorList>
    </citation>
    <scope>NUCLEOTIDE SEQUENCE [LARGE SCALE GENOMIC DNA]</scope>
    <source>
        <strain evidence="1">1</strain>
    </source>
</reference>
<protein>
    <submittedName>
        <fullName evidence="1">Uncharacterized protein</fullName>
    </submittedName>
</protein>
<evidence type="ECO:0000313" key="2">
    <source>
        <dbReference type="Proteomes" id="UP000320055"/>
    </source>
</evidence>
<accession>A0A563W337</accession>
<evidence type="ECO:0000313" key="1">
    <source>
        <dbReference type="EMBL" id="VEP18101.1"/>
    </source>
</evidence>
<dbReference type="Proteomes" id="UP000320055">
    <property type="component" value="Unassembled WGS sequence"/>
</dbReference>
<organism evidence="1 2">
    <name type="scientific">Hyella patelloides LEGE 07179</name>
    <dbReference type="NCBI Taxonomy" id="945734"/>
    <lineage>
        <taxon>Bacteria</taxon>
        <taxon>Bacillati</taxon>
        <taxon>Cyanobacteriota</taxon>
        <taxon>Cyanophyceae</taxon>
        <taxon>Pleurocapsales</taxon>
        <taxon>Hyellaceae</taxon>
        <taxon>Hyella</taxon>
    </lineage>
</organism>
<dbReference type="EMBL" id="CAACVJ010000657">
    <property type="protein sequence ID" value="VEP18101.1"/>
    <property type="molecule type" value="Genomic_DNA"/>
</dbReference>
<dbReference type="AlphaFoldDB" id="A0A563W337"/>
<keyword evidence="2" id="KW-1185">Reference proteome</keyword>